<comment type="caution">
    <text evidence="7">The sequence shown here is derived from an EMBL/GenBank/DDBJ whole genome shotgun (WGS) entry which is preliminary data.</text>
</comment>
<keyword evidence="8" id="KW-1185">Reference proteome</keyword>
<organism evidence="7 8">
    <name type="scientific">Hymenoscyphus fraxineus</name>
    <dbReference type="NCBI Taxonomy" id="746836"/>
    <lineage>
        <taxon>Eukaryota</taxon>
        <taxon>Fungi</taxon>
        <taxon>Dikarya</taxon>
        <taxon>Ascomycota</taxon>
        <taxon>Pezizomycotina</taxon>
        <taxon>Leotiomycetes</taxon>
        <taxon>Helotiales</taxon>
        <taxon>Helotiaceae</taxon>
        <taxon>Hymenoscyphus</taxon>
    </lineage>
</organism>
<accession>A0A9N9LC97</accession>
<dbReference type="AlphaFoldDB" id="A0A9N9LC97"/>
<protein>
    <recommendedName>
        <fullName evidence="6">Heme-copper oxidase subunit III family profile domain-containing protein</fullName>
    </recommendedName>
</protein>
<sequence>MYGSKSLATLDGMICSMCGSEYRVEMHHVFGAALKDLNPKLSAIDRLMAIHSLIQGNRAGALNGLVSTVVLAVIFTGFQGIEYTPWVYGVFWLITQLKIIIWV</sequence>
<dbReference type="InterPro" id="IPR035973">
    <property type="entry name" value="Cyt_c_oxidase_su3-like_sf"/>
</dbReference>
<dbReference type="Pfam" id="PF00510">
    <property type="entry name" value="COX3"/>
    <property type="match status" value="1"/>
</dbReference>
<dbReference type="Gene3D" id="1.20.120.80">
    <property type="entry name" value="Cytochrome c oxidase, subunit III, four-helix bundle"/>
    <property type="match status" value="1"/>
</dbReference>
<evidence type="ECO:0000313" key="8">
    <source>
        <dbReference type="Proteomes" id="UP000696280"/>
    </source>
</evidence>
<dbReference type="InterPro" id="IPR013833">
    <property type="entry name" value="Cyt_c_oxidase_su3_a-hlx"/>
</dbReference>
<evidence type="ECO:0000256" key="4">
    <source>
        <dbReference type="ARBA" id="ARBA00023136"/>
    </source>
</evidence>
<dbReference type="GO" id="GO:0022904">
    <property type="term" value="P:respiratory electron transport chain"/>
    <property type="evidence" value="ECO:0007669"/>
    <property type="project" value="InterPro"/>
</dbReference>
<dbReference type="InterPro" id="IPR000298">
    <property type="entry name" value="Cyt_c_oxidase-like_su3"/>
</dbReference>
<dbReference type="EMBL" id="CAJVRL010000130">
    <property type="protein sequence ID" value="CAG8962386.1"/>
    <property type="molecule type" value="Genomic_DNA"/>
</dbReference>
<name>A0A9N9LC97_9HELO</name>
<evidence type="ECO:0000256" key="1">
    <source>
        <dbReference type="ARBA" id="ARBA00004141"/>
    </source>
</evidence>
<feature type="transmembrane region" description="Helical" evidence="5">
    <location>
        <begin position="60"/>
        <end position="79"/>
    </location>
</feature>
<dbReference type="OrthoDB" id="10050457at2759"/>
<evidence type="ECO:0000256" key="5">
    <source>
        <dbReference type="SAM" id="Phobius"/>
    </source>
</evidence>
<keyword evidence="4 5" id="KW-0472">Membrane</keyword>
<evidence type="ECO:0000256" key="3">
    <source>
        <dbReference type="ARBA" id="ARBA00022989"/>
    </source>
</evidence>
<feature type="domain" description="Heme-copper oxidase subunit III family profile" evidence="6">
    <location>
        <begin position="48"/>
        <end position="85"/>
    </location>
</feature>
<feature type="transmembrane region" description="Helical" evidence="5">
    <location>
        <begin position="85"/>
        <end position="102"/>
    </location>
</feature>
<proteinExistence type="predicted"/>
<evidence type="ECO:0000256" key="2">
    <source>
        <dbReference type="ARBA" id="ARBA00022692"/>
    </source>
</evidence>
<keyword evidence="3 5" id="KW-1133">Transmembrane helix</keyword>
<dbReference type="Proteomes" id="UP000696280">
    <property type="component" value="Unassembled WGS sequence"/>
</dbReference>
<reference evidence="7" key="1">
    <citation type="submission" date="2021-07" db="EMBL/GenBank/DDBJ databases">
        <authorList>
            <person name="Durling M."/>
        </authorList>
    </citation>
    <scope>NUCLEOTIDE SEQUENCE</scope>
</reference>
<comment type="subcellular location">
    <subcellularLocation>
        <location evidence="1">Membrane</location>
        <topology evidence="1">Multi-pass membrane protein</topology>
    </subcellularLocation>
</comment>
<dbReference type="SUPFAM" id="SSF81452">
    <property type="entry name" value="Cytochrome c oxidase subunit III-like"/>
    <property type="match status" value="1"/>
</dbReference>
<evidence type="ECO:0000313" key="7">
    <source>
        <dbReference type="EMBL" id="CAG8962386.1"/>
    </source>
</evidence>
<dbReference type="GO" id="GO:0004129">
    <property type="term" value="F:cytochrome-c oxidase activity"/>
    <property type="evidence" value="ECO:0007669"/>
    <property type="project" value="InterPro"/>
</dbReference>
<dbReference type="GO" id="GO:0016020">
    <property type="term" value="C:membrane"/>
    <property type="evidence" value="ECO:0007669"/>
    <property type="project" value="UniProtKB-SubCell"/>
</dbReference>
<keyword evidence="2 5" id="KW-0812">Transmembrane</keyword>
<gene>
    <name evidence="7" type="ORF">HYFRA_00013602</name>
</gene>
<evidence type="ECO:0000259" key="6">
    <source>
        <dbReference type="Pfam" id="PF00510"/>
    </source>
</evidence>